<dbReference type="Gene3D" id="2.60.40.10">
    <property type="entry name" value="Immunoglobulins"/>
    <property type="match status" value="3"/>
</dbReference>
<dbReference type="EMBL" id="JAICCE010000021">
    <property type="protein sequence ID" value="KAG9262783.1"/>
    <property type="molecule type" value="Genomic_DNA"/>
</dbReference>
<feature type="region of interest" description="Disordered" evidence="1">
    <location>
        <begin position="1"/>
        <end position="20"/>
    </location>
</feature>
<feature type="region of interest" description="Disordered" evidence="1">
    <location>
        <begin position="28"/>
        <end position="47"/>
    </location>
</feature>
<dbReference type="InterPro" id="IPR013783">
    <property type="entry name" value="Ig-like_fold"/>
</dbReference>
<protein>
    <submittedName>
        <fullName evidence="4">B-cell receptor CD22-like</fullName>
    </submittedName>
</protein>
<keyword evidence="4" id="KW-0675">Receptor</keyword>
<evidence type="ECO:0000313" key="5">
    <source>
        <dbReference type="Proteomes" id="UP000752171"/>
    </source>
</evidence>
<dbReference type="InterPro" id="IPR007110">
    <property type="entry name" value="Ig-like_dom"/>
</dbReference>
<dbReference type="SMART" id="SM00409">
    <property type="entry name" value="IG"/>
    <property type="match status" value="3"/>
</dbReference>
<evidence type="ECO:0000259" key="3">
    <source>
        <dbReference type="PROSITE" id="PS50835"/>
    </source>
</evidence>
<feature type="domain" description="Ig-like" evidence="3">
    <location>
        <begin position="357"/>
        <end position="439"/>
    </location>
</feature>
<accession>A0A8T2KTY0</accession>
<dbReference type="PANTHER" id="PTHR46013">
    <property type="entry name" value="VASCULAR CELL ADHESION MOLECULE 1"/>
    <property type="match status" value="1"/>
</dbReference>
<evidence type="ECO:0000256" key="2">
    <source>
        <dbReference type="SAM" id="Phobius"/>
    </source>
</evidence>
<reference evidence="4 5" key="1">
    <citation type="submission" date="2021-07" db="EMBL/GenBank/DDBJ databases">
        <authorList>
            <person name="Imarazene B."/>
            <person name="Zahm M."/>
            <person name="Klopp C."/>
            <person name="Cabau C."/>
            <person name="Beille S."/>
            <person name="Jouanno E."/>
            <person name="Castinel A."/>
            <person name="Lluch J."/>
            <person name="Gil L."/>
            <person name="Kuchtly C."/>
            <person name="Lopez Roques C."/>
            <person name="Donnadieu C."/>
            <person name="Parrinello H."/>
            <person name="Journot L."/>
            <person name="Du K."/>
            <person name="Schartl M."/>
            <person name="Retaux S."/>
            <person name="Guiguen Y."/>
        </authorList>
    </citation>
    <scope>NUCLEOTIDE SEQUENCE [LARGE SCALE GENOMIC DNA]</scope>
    <source>
        <strain evidence="4">Pach_M1</strain>
        <tissue evidence="4">Testis</tissue>
    </source>
</reference>
<feature type="domain" description="Ig-like" evidence="3">
    <location>
        <begin position="263"/>
        <end position="352"/>
    </location>
</feature>
<dbReference type="SUPFAM" id="SSF48726">
    <property type="entry name" value="Immunoglobulin"/>
    <property type="match status" value="2"/>
</dbReference>
<dbReference type="OrthoDB" id="10039395at2759"/>
<dbReference type="InterPro" id="IPR003599">
    <property type="entry name" value="Ig_sub"/>
</dbReference>
<dbReference type="Pfam" id="PF13927">
    <property type="entry name" value="Ig_3"/>
    <property type="match status" value="2"/>
</dbReference>
<dbReference type="InterPro" id="IPR003598">
    <property type="entry name" value="Ig_sub2"/>
</dbReference>
<dbReference type="PANTHER" id="PTHR46013:SF4">
    <property type="entry name" value="B-CELL RECEPTOR CD22-RELATED"/>
    <property type="match status" value="1"/>
</dbReference>
<proteinExistence type="predicted"/>
<sequence length="578" mass="63027">MQQDTSTGPRAAGHKCRPSCTKKKVQALMHQDTSTGPRAAGHKYRPSCSRTQVQALVQQDTSTGPRAPGHKYRPSCSRTQVQALVHQDTSTGPRAAGHKYRPSCSRTQVQALMQQDTSTGPRAPGHKYRPSCSRTQVQALMQQDTSTGPHAAGHKYRPSCSRTQTTLSKERLMMSLRMAPPLLLLVFLLMVVGASGPDWIVTGSGVDPTDLSVDPDYSGRVECLTDNKTYYSLKLSNVTKKDQNKYSFRIKTDDDKKKWMGKPYVILNVTELHVESPGEVTEGESAVLTCKTTCSLTDPTFIWYKDGRPLTTEMIQKNQQLHLQTVSSEDAGSFSCAVRGSEHLPSTAQTLRVRHPPKNVSVSISPSGGIVEGSSVTLNCSSDGYPPVENYTWFKEGGDSPVGSGQSFSIISITVNHTGLYYCEAQNAVGVQNGSVMIGVQKNQIRSAVWITVGGGGGFLLLLLFILILIFISRMKKRDAGSDQDGSDQDDVQYATVTHSRSRPVETAGDASSGAPDHDDDVQYATVRTGRKPDVVIRSDQQEELQYASVTFHHRHADAAATGSEKVDDASVIYDRIK</sequence>
<keyword evidence="2" id="KW-0472">Membrane</keyword>
<dbReference type="PROSITE" id="PS50835">
    <property type="entry name" value="IG_LIKE"/>
    <property type="match status" value="2"/>
</dbReference>
<gene>
    <name evidence="4" type="primary">CD22</name>
    <name evidence="4" type="ORF">AMEX_G24650</name>
</gene>
<keyword evidence="2" id="KW-0812">Transmembrane</keyword>
<dbReference type="SMART" id="SM00408">
    <property type="entry name" value="IGc2"/>
    <property type="match status" value="2"/>
</dbReference>
<feature type="transmembrane region" description="Helical" evidence="2">
    <location>
        <begin position="448"/>
        <end position="472"/>
    </location>
</feature>
<evidence type="ECO:0000256" key="1">
    <source>
        <dbReference type="SAM" id="MobiDB-lite"/>
    </source>
</evidence>
<feature type="region of interest" description="Disordered" evidence="1">
    <location>
        <begin position="496"/>
        <end position="521"/>
    </location>
</feature>
<name>A0A8T2KTY0_ASTMX</name>
<comment type="caution">
    <text evidence="4">The sequence shown here is derived from an EMBL/GenBank/DDBJ whole genome shotgun (WGS) entry which is preliminary data.</text>
</comment>
<dbReference type="InterPro" id="IPR036179">
    <property type="entry name" value="Ig-like_dom_sf"/>
</dbReference>
<feature type="transmembrane region" description="Helical" evidence="2">
    <location>
        <begin position="178"/>
        <end position="196"/>
    </location>
</feature>
<keyword evidence="2" id="KW-1133">Transmembrane helix</keyword>
<dbReference type="Proteomes" id="UP000752171">
    <property type="component" value="Unassembled WGS sequence"/>
</dbReference>
<organism evidence="4 5">
    <name type="scientific">Astyanax mexicanus</name>
    <name type="common">Blind cave fish</name>
    <name type="synonym">Astyanax fasciatus mexicanus</name>
    <dbReference type="NCBI Taxonomy" id="7994"/>
    <lineage>
        <taxon>Eukaryota</taxon>
        <taxon>Metazoa</taxon>
        <taxon>Chordata</taxon>
        <taxon>Craniata</taxon>
        <taxon>Vertebrata</taxon>
        <taxon>Euteleostomi</taxon>
        <taxon>Actinopterygii</taxon>
        <taxon>Neopterygii</taxon>
        <taxon>Teleostei</taxon>
        <taxon>Ostariophysi</taxon>
        <taxon>Characiformes</taxon>
        <taxon>Characoidei</taxon>
        <taxon>Acestrorhamphidae</taxon>
        <taxon>Acestrorhamphinae</taxon>
        <taxon>Astyanax</taxon>
    </lineage>
</organism>
<evidence type="ECO:0000313" key="4">
    <source>
        <dbReference type="EMBL" id="KAG9262783.1"/>
    </source>
</evidence>
<dbReference type="AlphaFoldDB" id="A0A8T2KTY0"/>